<gene>
    <name evidence="2" type="ORF">FCC1311_041442</name>
</gene>
<dbReference type="AlphaFoldDB" id="A0A2R5GI04"/>
<keyword evidence="3" id="KW-1185">Reference proteome</keyword>
<evidence type="ECO:0000313" key="2">
    <source>
        <dbReference type="EMBL" id="GBG27921.1"/>
    </source>
</evidence>
<protein>
    <recommendedName>
        <fullName evidence="4">Yippee domain-containing protein</fullName>
    </recommendedName>
</protein>
<evidence type="ECO:0008006" key="4">
    <source>
        <dbReference type="Google" id="ProtNLM"/>
    </source>
</evidence>
<feature type="compositionally biased region" description="Polar residues" evidence="1">
    <location>
        <begin position="42"/>
        <end position="52"/>
    </location>
</feature>
<feature type="compositionally biased region" description="Acidic residues" evidence="1">
    <location>
        <begin position="53"/>
        <end position="78"/>
    </location>
</feature>
<reference evidence="2 3" key="1">
    <citation type="submission" date="2017-12" db="EMBL/GenBank/DDBJ databases">
        <title>Sequencing, de novo assembly and annotation of complete genome of a new Thraustochytrid species, strain FCC1311.</title>
        <authorList>
            <person name="Sedici K."/>
            <person name="Godart F."/>
            <person name="Aiese Cigliano R."/>
            <person name="Sanseverino W."/>
            <person name="Barakat M."/>
            <person name="Ortet P."/>
            <person name="Marechal E."/>
            <person name="Cagnac O."/>
            <person name="Amato A."/>
        </authorList>
    </citation>
    <scope>NUCLEOTIDE SEQUENCE [LARGE SCALE GENOMIC DNA]</scope>
</reference>
<sequence>MQRVEEARARAEAQSELTVTDADGNAEQEHEGDDSISILAAIQTSTSCVSVQTEEDEAGTLEDDDDSDDEEIDPDDNEDLHHHHIQHHHQQVGHADAGIRDAEYASNQADNVSQRTHHDMRNAQSSRTMDAQHQPGEDAGGAGGDHTVQTTTQALGTQTPGLPPVVPEEETVNHVQQGIAANPAMRNSVRNMFVQLFRRLSVQRAQENDEAQTAMGAALEAADEARREIFSKAVENARILPPAKRRRHTEDRMASYAPWARTTDAGVFCCAACDTPICRPQDVALDRTCDAQTGPRVVMVDTDPKRDLDLYARATRAQRGPVFVFAPRTQPNWSYEAATVSCPSCERELGVYFHSVAHRGTQVLTDAQRAALVSECEQKQQARPQVHFTEPRDTTAQGSQPSDARQTRSENEPSSEPEPEENPGPVAATTQTGPADSAIDTCRYPGIIRKTALYGSPRVLRISLGVFDANPQTKLRIEDEVQTGPRRLIREMSVERTALCGRYLRWQPAPGSPRGHARQRFQDILCRGQLAAGESCDALLTRADQLLCTRRTWRKEDRTKTNAVYINAVEAGAVRLATSVRVERLAEGYFSVRDVCCARCSALVGAAYECDRSDARTHAHREKRFIFFTDATRLALLA</sequence>
<feature type="compositionally biased region" description="Basic and acidic residues" evidence="1">
    <location>
        <begin position="1"/>
        <end position="13"/>
    </location>
</feature>
<feature type="region of interest" description="Disordered" evidence="1">
    <location>
        <begin position="1"/>
        <end position="148"/>
    </location>
</feature>
<dbReference type="EMBL" id="BEYU01000037">
    <property type="protein sequence ID" value="GBG27921.1"/>
    <property type="molecule type" value="Genomic_DNA"/>
</dbReference>
<name>A0A2R5GI04_9STRA</name>
<evidence type="ECO:0000313" key="3">
    <source>
        <dbReference type="Proteomes" id="UP000241890"/>
    </source>
</evidence>
<feature type="region of interest" description="Disordered" evidence="1">
    <location>
        <begin position="375"/>
        <end position="440"/>
    </location>
</feature>
<proteinExistence type="predicted"/>
<feature type="compositionally biased region" description="Basic residues" evidence="1">
    <location>
        <begin position="82"/>
        <end position="91"/>
    </location>
</feature>
<evidence type="ECO:0000256" key="1">
    <source>
        <dbReference type="SAM" id="MobiDB-lite"/>
    </source>
</evidence>
<feature type="compositionally biased region" description="Polar residues" evidence="1">
    <location>
        <begin position="394"/>
        <end position="404"/>
    </location>
</feature>
<feature type="compositionally biased region" description="Polar residues" evidence="1">
    <location>
        <begin position="122"/>
        <end position="131"/>
    </location>
</feature>
<comment type="caution">
    <text evidence="2">The sequence shown here is derived from an EMBL/GenBank/DDBJ whole genome shotgun (WGS) entry which is preliminary data.</text>
</comment>
<dbReference type="InParanoid" id="A0A2R5GI04"/>
<feature type="compositionally biased region" description="Acidic residues" evidence="1">
    <location>
        <begin position="24"/>
        <end position="34"/>
    </location>
</feature>
<accession>A0A2R5GI04</accession>
<dbReference type="Proteomes" id="UP000241890">
    <property type="component" value="Unassembled WGS sequence"/>
</dbReference>
<feature type="compositionally biased region" description="Polar residues" evidence="1">
    <location>
        <begin position="105"/>
        <end position="114"/>
    </location>
</feature>
<organism evidence="2 3">
    <name type="scientific">Hondaea fermentalgiana</name>
    <dbReference type="NCBI Taxonomy" id="2315210"/>
    <lineage>
        <taxon>Eukaryota</taxon>
        <taxon>Sar</taxon>
        <taxon>Stramenopiles</taxon>
        <taxon>Bigyra</taxon>
        <taxon>Labyrinthulomycetes</taxon>
        <taxon>Thraustochytrida</taxon>
        <taxon>Thraustochytriidae</taxon>
        <taxon>Hondaea</taxon>
    </lineage>
</organism>